<evidence type="ECO:0000313" key="2">
    <source>
        <dbReference type="Proteomes" id="UP001140234"/>
    </source>
</evidence>
<dbReference type="Proteomes" id="UP001140234">
    <property type="component" value="Unassembled WGS sequence"/>
</dbReference>
<dbReference type="EC" id="3.6.4.13" evidence="1"/>
<gene>
    <name evidence="1" type="primary">DBP4_2</name>
    <name evidence="1" type="ORF">IWQ57_006099</name>
</gene>
<feature type="non-terminal residue" evidence="1">
    <location>
        <position position="291"/>
    </location>
</feature>
<protein>
    <submittedName>
        <fullName evidence="1">ATP-dependent RNA helicase dbp4</fullName>
        <ecNumber evidence="1">3.6.4.13</ecNumber>
    </submittedName>
</protein>
<sequence>MANSKKKNAKPAVVPETEKRRQRRDEEAQAIEELGQRALALAKEAPLSADVKLFTELPISEKTLNGLARSHYAVMTEIQHKALPYALAKRDVLGAAKTGSGKTLAFLIPVLEVLHRSRWTSFDGLGALVISPTRELAIQIFEELRKVGRYHRLSAGLVIGGKRVEEEKEALTRMNILVCTPGRLLQHMDETAGFDCCTLQVLVLDEADRILDMGFKKTMNAIIANLPRQRQTLLFSATQTKSVKDLARLSLERPEYVGVHEKDRFSTPSRLTQHYMVVPLPQKLDMLYSFM</sequence>
<keyword evidence="1" id="KW-0347">Helicase</keyword>
<keyword evidence="1" id="KW-0067">ATP-binding</keyword>
<organism evidence="1 2">
    <name type="scientific">Coemansia nantahalensis</name>
    <dbReference type="NCBI Taxonomy" id="2789366"/>
    <lineage>
        <taxon>Eukaryota</taxon>
        <taxon>Fungi</taxon>
        <taxon>Fungi incertae sedis</taxon>
        <taxon>Zoopagomycota</taxon>
        <taxon>Kickxellomycotina</taxon>
        <taxon>Kickxellomycetes</taxon>
        <taxon>Kickxellales</taxon>
        <taxon>Kickxellaceae</taxon>
        <taxon>Coemansia</taxon>
    </lineage>
</organism>
<keyword evidence="1" id="KW-0547">Nucleotide-binding</keyword>
<keyword evidence="2" id="KW-1185">Reference proteome</keyword>
<reference evidence="1" key="1">
    <citation type="submission" date="2022-07" db="EMBL/GenBank/DDBJ databases">
        <title>Phylogenomic reconstructions and comparative analyses of Kickxellomycotina fungi.</title>
        <authorList>
            <person name="Reynolds N.K."/>
            <person name="Stajich J.E."/>
            <person name="Barry K."/>
            <person name="Grigoriev I.V."/>
            <person name="Crous P."/>
            <person name="Smith M.E."/>
        </authorList>
    </citation>
    <scope>NUCLEOTIDE SEQUENCE</scope>
    <source>
        <strain evidence="1">CBS 109366</strain>
    </source>
</reference>
<keyword evidence="1" id="KW-0378">Hydrolase</keyword>
<name>A0ACC1JL83_9FUNG</name>
<comment type="caution">
    <text evidence="1">The sequence shown here is derived from an EMBL/GenBank/DDBJ whole genome shotgun (WGS) entry which is preliminary data.</text>
</comment>
<proteinExistence type="predicted"/>
<accession>A0ACC1JL83</accession>
<evidence type="ECO:0000313" key="1">
    <source>
        <dbReference type="EMBL" id="KAJ2761257.1"/>
    </source>
</evidence>
<dbReference type="EMBL" id="JANBUJ010003274">
    <property type="protein sequence ID" value="KAJ2761257.1"/>
    <property type="molecule type" value="Genomic_DNA"/>
</dbReference>